<keyword evidence="5" id="KW-0325">Glycoprotein</keyword>
<feature type="non-terminal residue" evidence="8">
    <location>
        <position position="1"/>
    </location>
</feature>
<feature type="domain" description="Ig-like" evidence="7">
    <location>
        <begin position="14"/>
        <end position="111"/>
    </location>
</feature>
<comment type="caution">
    <text evidence="8">The sequence shown here is derived from an EMBL/GenBank/DDBJ whole genome shotgun (WGS) entry which is preliminary data.</text>
</comment>
<dbReference type="AlphaFoldDB" id="A0A401U3V2"/>
<dbReference type="Pfam" id="PF07686">
    <property type="entry name" value="V-set"/>
    <property type="match status" value="1"/>
</dbReference>
<evidence type="ECO:0000313" key="8">
    <source>
        <dbReference type="EMBL" id="GCC49562.1"/>
    </source>
</evidence>
<keyword evidence="9" id="KW-1185">Reference proteome</keyword>
<dbReference type="InterPro" id="IPR003599">
    <property type="entry name" value="Ig_sub"/>
</dbReference>
<feature type="non-terminal residue" evidence="8">
    <location>
        <position position="115"/>
    </location>
</feature>
<keyword evidence="3" id="KW-0472">Membrane</keyword>
<dbReference type="STRING" id="137246.A0A401U3V2"/>
<evidence type="ECO:0000256" key="6">
    <source>
        <dbReference type="ARBA" id="ARBA00023319"/>
    </source>
</evidence>
<organism evidence="8 9">
    <name type="scientific">Chiloscyllium punctatum</name>
    <name type="common">Brownbanded bambooshark</name>
    <name type="synonym">Hemiscyllium punctatum</name>
    <dbReference type="NCBI Taxonomy" id="137246"/>
    <lineage>
        <taxon>Eukaryota</taxon>
        <taxon>Metazoa</taxon>
        <taxon>Chordata</taxon>
        <taxon>Craniata</taxon>
        <taxon>Vertebrata</taxon>
        <taxon>Chondrichthyes</taxon>
        <taxon>Elasmobranchii</taxon>
        <taxon>Galeomorphii</taxon>
        <taxon>Galeoidea</taxon>
        <taxon>Orectolobiformes</taxon>
        <taxon>Hemiscylliidae</taxon>
        <taxon>Chiloscyllium</taxon>
    </lineage>
</organism>
<sequence length="115" mass="13024">LVMGSVPVIVAEFGHDVTIPCTFQPDHDSPLRYLVVTWQLTASARVIHSYYYQTEQLAQQDPMYDNRTQLFVQELAQGNASLLLRAVRLEDQADYLCSVSTMLHRSSHTVSLRVA</sequence>
<dbReference type="SMART" id="SM00409">
    <property type="entry name" value="IG"/>
    <property type="match status" value="1"/>
</dbReference>
<dbReference type="GO" id="GO:0001817">
    <property type="term" value="P:regulation of cytokine production"/>
    <property type="evidence" value="ECO:0007669"/>
    <property type="project" value="TreeGrafter"/>
</dbReference>
<dbReference type="FunFam" id="2.60.40.10:FF:000142">
    <property type="entry name" value="V-set domain-containing T-cell activation inhibitor 1"/>
    <property type="match status" value="1"/>
</dbReference>
<dbReference type="InterPro" id="IPR036179">
    <property type="entry name" value="Ig-like_dom_sf"/>
</dbReference>
<dbReference type="PANTHER" id="PTHR24100:SF155">
    <property type="entry name" value="CD276 ANTIGEN"/>
    <property type="match status" value="1"/>
</dbReference>
<name>A0A401U3V2_CHIPU</name>
<dbReference type="GO" id="GO:0005102">
    <property type="term" value="F:signaling receptor binding"/>
    <property type="evidence" value="ECO:0007669"/>
    <property type="project" value="TreeGrafter"/>
</dbReference>
<evidence type="ECO:0000256" key="2">
    <source>
        <dbReference type="ARBA" id="ARBA00022729"/>
    </source>
</evidence>
<evidence type="ECO:0000313" key="9">
    <source>
        <dbReference type="Proteomes" id="UP000287033"/>
    </source>
</evidence>
<dbReference type="OMA" id="TMIINTN"/>
<proteinExistence type="predicted"/>
<dbReference type="InterPro" id="IPR007110">
    <property type="entry name" value="Ig-like_dom"/>
</dbReference>
<dbReference type="GO" id="GO:0050863">
    <property type="term" value="P:regulation of T cell activation"/>
    <property type="evidence" value="ECO:0007669"/>
    <property type="project" value="UniProtKB-ARBA"/>
</dbReference>
<protein>
    <recommendedName>
        <fullName evidence="7">Ig-like domain-containing protein</fullName>
    </recommendedName>
</protein>
<dbReference type="OrthoDB" id="9983389at2759"/>
<dbReference type="GO" id="GO:0009897">
    <property type="term" value="C:external side of plasma membrane"/>
    <property type="evidence" value="ECO:0007669"/>
    <property type="project" value="TreeGrafter"/>
</dbReference>
<dbReference type="EMBL" id="BEZZ01270132">
    <property type="protein sequence ID" value="GCC49562.1"/>
    <property type="molecule type" value="Genomic_DNA"/>
</dbReference>
<dbReference type="SUPFAM" id="SSF48726">
    <property type="entry name" value="Immunoglobulin"/>
    <property type="match status" value="1"/>
</dbReference>
<comment type="subcellular location">
    <subcellularLocation>
        <location evidence="1">Membrane</location>
    </subcellularLocation>
</comment>
<dbReference type="GO" id="GO:1903037">
    <property type="term" value="P:regulation of leukocyte cell-cell adhesion"/>
    <property type="evidence" value="ECO:0007669"/>
    <property type="project" value="UniProtKB-ARBA"/>
</dbReference>
<keyword evidence="6" id="KW-0393">Immunoglobulin domain</keyword>
<evidence type="ECO:0000256" key="5">
    <source>
        <dbReference type="ARBA" id="ARBA00023180"/>
    </source>
</evidence>
<evidence type="ECO:0000259" key="7">
    <source>
        <dbReference type="PROSITE" id="PS50835"/>
    </source>
</evidence>
<gene>
    <name evidence="8" type="ORF">chiPu_0033704</name>
</gene>
<evidence type="ECO:0000256" key="3">
    <source>
        <dbReference type="ARBA" id="ARBA00023136"/>
    </source>
</evidence>
<keyword evidence="2" id="KW-0732">Signal</keyword>
<dbReference type="InterPro" id="IPR013106">
    <property type="entry name" value="Ig_V-set"/>
</dbReference>
<reference evidence="8 9" key="1">
    <citation type="journal article" date="2018" name="Nat. Ecol. Evol.">
        <title>Shark genomes provide insights into elasmobranch evolution and the origin of vertebrates.</title>
        <authorList>
            <person name="Hara Y"/>
            <person name="Yamaguchi K"/>
            <person name="Onimaru K"/>
            <person name="Kadota M"/>
            <person name="Koyanagi M"/>
            <person name="Keeley SD"/>
            <person name="Tatsumi K"/>
            <person name="Tanaka K"/>
            <person name="Motone F"/>
            <person name="Kageyama Y"/>
            <person name="Nozu R"/>
            <person name="Adachi N"/>
            <person name="Nishimura O"/>
            <person name="Nakagawa R"/>
            <person name="Tanegashima C"/>
            <person name="Kiyatake I"/>
            <person name="Matsumoto R"/>
            <person name="Murakumo K"/>
            <person name="Nishida K"/>
            <person name="Terakita A"/>
            <person name="Kuratani S"/>
            <person name="Sato K"/>
            <person name="Hyodo S Kuraku.S."/>
        </authorList>
    </citation>
    <scope>NUCLEOTIDE SEQUENCE [LARGE SCALE GENOMIC DNA]</scope>
</reference>
<dbReference type="InterPro" id="IPR050504">
    <property type="entry name" value="IgSF_BTN/MOG"/>
</dbReference>
<dbReference type="SMART" id="SM00406">
    <property type="entry name" value="IGv"/>
    <property type="match status" value="1"/>
</dbReference>
<dbReference type="InterPro" id="IPR013783">
    <property type="entry name" value="Ig-like_fold"/>
</dbReference>
<dbReference type="PROSITE" id="PS50835">
    <property type="entry name" value="IG_LIKE"/>
    <property type="match status" value="1"/>
</dbReference>
<dbReference type="PANTHER" id="PTHR24100">
    <property type="entry name" value="BUTYROPHILIN"/>
    <property type="match status" value="1"/>
</dbReference>
<evidence type="ECO:0000256" key="4">
    <source>
        <dbReference type="ARBA" id="ARBA00023157"/>
    </source>
</evidence>
<keyword evidence="4" id="KW-1015">Disulfide bond</keyword>
<dbReference type="Proteomes" id="UP000287033">
    <property type="component" value="Unassembled WGS sequence"/>
</dbReference>
<dbReference type="Gene3D" id="2.60.40.10">
    <property type="entry name" value="Immunoglobulins"/>
    <property type="match status" value="1"/>
</dbReference>
<dbReference type="GO" id="GO:0050852">
    <property type="term" value="P:T cell receptor signaling pathway"/>
    <property type="evidence" value="ECO:0007669"/>
    <property type="project" value="TreeGrafter"/>
</dbReference>
<evidence type="ECO:0000256" key="1">
    <source>
        <dbReference type="ARBA" id="ARBA00004370"/>
    </source>
</evidence>
<accession>A0A401U3V2</accession>